<dbReference type="VEuPathDB" id="TrichDB:TVAG_047690"/>
<reference evidence="1" key="2">
    <citation type="journal article" date="2007" name="Science">
        <title>Draft genome sequence of the sexually transmitted pathogen Trichomonas vaginalis.</title>
        <authorList>
            <person name="Carlton J.M."/>
            <person name="Hirt R.P."/>
            <person name="Silva J.C."/>
            <person name="Delcher A.L."/>
            <person name="Schatz M."/>
            <person name="Zhao Q."/>
            <person name="Wortman J.R."/>
            <person name="Bidwell S.L."/>
            <person name="Alsmark U.C.M."/>
            <person name="Besteiro S."/>
            <person name="Sicheritz-Ponten T."/>
            <person name="Noel C.J."/>
            <person name="Dacks J.B."/>
            <person name="Foster P.G."/>
            <person name="Simillion C."/>
            <person name="Van de Peer Y."/>
            <person name="Miranda-Saavedra D."/>
            <person name="Barton G.J."/>
            <person name="Westrop G.D."/>
            <person name="Mueller S."/>
            <person name="Dessi D."/>
            <person name="Fiori P.L."/>
            <person name="Ren Q."/>
            <person name="Paulsen I."/>
            <person name="Zhang H."/>
            <person name="Bastida-Corcuera F.D."/>
            <person name="Simoes-Barbosa A."/>
            <person name="Brown M.T."/>
            <person name="Hayes R.D."/>
            <person name="Mukherjee M."/>
            <person name="Okumura C.Y."/>
            <person name="Schneider R."/>
            <person name="Smith A.J."/>
            <person name="Vanacova S."/>
            <person name="Villalvazo M."/>
            <person name="Haas B.J."/>
            <person name="Pertea M."/>
            <person name="Feldblyum T.V."/>
            <person name="Utterback T.R."/>
            <person name="Shu C.L."/>
            <person name="Osoegawa K."/>
            <person name="de Jong P.J."/>
            <person name="Hrdy I."/>
            <person name="Horvathova L."/>
            <person name="Zubacova Z."/>
            <person name="Dolezal P."/>
            <person name="Malik S.B."/>
            <person name="Logsdon J.M. Jr."/>
            <person name="Henze K."/>
            <person name="Gupta A."/>
            <person name="Wang C.C."/>
            <person name="Dunne R.L."/>
            <person name="Upcroft J.A."/>
            <person name="Upcroft P."/>
            <person name="White O."/>
            <person name="Salzberg S.L."/>
            <person name="Tang P."/>
            <person name="Chiu C.-H."/>
            <person name="Lee Y.-S."/>
            <person name="Embley T.M."/>
            <person name="Coombs G.H."/>
            <person name="Mottram J.C."/>
            <person name="Tachezy J."/>
            <person name="Fraser-Liggett C.M."/>
            <person name="Johnson P.J."/>
        </authorList>
    </citation>
    <scope>NUCLEOTIDE SEQUENCE [LARGE SCALE GENOMIC DNA]</scope>
    <source>
        <strain evidence="1">G3</strain>
    </source>
</reference>
<dbReference type="VEuPathDB" id="TrichDB:TVAGG3_0485380"/>
<keyword evidence="2" id="KW-1185">Reference proteome</keyword>
<dbReference type="RefSeq" id="XP_001311098.1">
    <property type="nucleotide sequence ID" value="XM_001311097.1"/>
</dbReference>
<proteinExistence type="predicted"/>
<dbReference type="AlphaFoldDB" id="A2FA94"/>
<evidence type="ECO:0000313" key="1">
    <source>
        <dbReference type="EMBL" id="EAX98168.1"/>
    </source>
</evidence>
<protein>
    <recommendedName>
        <fullName evidence="3">BTB domain-containing protein</fullName>
    </recommendedName>
</protein>
<name>A2FA94_TRIV3</name>
<dbReference type="KEGG" id="tva:4755963"/>
<reference evidence="1" key="1">
    <citation type="submission" date="2006-10" db="EMBL/GenBank/DDBJ databases">
        <authorList>
            <person name="Amadeo P."/>
            <person name="Zhao Q."/>
            <person name="Wortman J."/>
            <person name="Fraser-Liggett C."/>
            <person name="Carlton J."/>
        </authorList>
    </citation>
    <scope>NUCLEOTIDE SEQUENCE</scope>
    <source>
        <strain evidence="1">G3</strain>
    </source>
</reference>
<dbReference type="SMR" id="A2FA94"/>
<organism evidence="1 2">
    <name type="scientific">Trichomonas vaginalis (strain ATCC PRA-98 / G3)</name>
    <dbReference type="NCBI Taxonomy" id="412133"/>
    <lineage>
        <taxon>Eukaryota</taxon>
        <taxon>Metamonada</taxon>
        <taxon>Parabasalia</taxon>
        <taxon>Trichomonadida</taxon>
        <taxon>Trichomonadidae</taxon>
        <taxon>Trichomonas</taxon>
    </lineage>
</organism>
<gene>
    <name evidence="1" type="ORF">TVAG_047690</name>
</gene>
<evidence type="ECO:0008006" key="3">
    <source>
        <dbReference type="Google" id="ProtNLM"/>
    </source>
</evidence>
<dbReference type="InParanoid" id="A2FA94"/>
<sequence>MLEQVHDFKMNETVMLTVNNVEIQINKHFAVAISQMIYNTYVLDNNTLKIDIETKVESEETYDVLKEILQSNKTEFECNDTIAKDLFYI</sequence>
<accession>A2FA94</accession>
<dbReference type="EMBL" id="DS113685">
    <property type="protein sequence ID" value="EAX98168.1"/>
    <property type="molecule type" value="Genomic_DNA"/>
</dbReference>
<evidence type="ECO:0000313" key="2">
    <source>
        <dbReference type="Proteomes" id="UP000001542"/>
    </source>
</evidence>
<dbReference type="Proteomes" id="UP000001542">
    <property type="component" value="Unassembled WGS sequence"/>
</dbReference>